<dbReference type="InterPro" id="IPR040980">
    <property type="entry name" value="SWI2_SNF2"/>
</dbReference>
<reference evidence="12 13" key="1">
    <citation type="submission" date="2017-11" db="EMBL/GenBank/DDBJ databases">
        <title>Revised Sequence and Annotation of the Rhodobaca barguzinensis strain alga05 Genome.</title>
        <authorList>
            <person name="Kopejtka K."/>
            <person name="Tomasch J.M."/>
            <person name="Bunk B."/>
            <person name="Koblizek M."/>
        </authorList>
    </citation>
    <scope>NUCLEOTIDE SEQUENCE [LARGE SCALE GENOMIC DNA]</scope>
    <source>
        <strain evidence="13">alga05</strain>
    </source>
</reference>
<dbReference type="Proteomes" id="UP000228948">
    <property type="component" value="Chromosome"/>
</dbReference>
<dbReference type="GO" id="GO:0003677">
    <property type="term" value="F:DNA binding"/>
    <property type="evidence" value="ECO:0007669"/>
    <property type="project" value="UniProtKB-KW"/>
</dbReference>
<dbReference type="EMBL" id="CP024899">
    <property type="protein sequence ID" value="ATX65299.1"/>
    <property type="molecule type" value="Genomic_DNA"/>
</dbReference>
<dbReference type="InterPro" id="IPR055180">
    <property type="entry name" value="HsdR_RecA-like_helicase_dom_2"/>
</dbReference>
<evidence type="ECO:0000256" key="8">
    <source>
        <dbReference type="ARBA" id="ARBA00022840"/>
    </source>
</evidence>
<comment type="subunit">
    <text evidence="10">The type I restriction/modification system is composed of three polypeptides R, M and S.</text>
</comment>
<dbReference type="CDD" id="cd22332">
    <property type="entry name" value="HsdR_N"/>
    <property type="match status" value="1"/>
</dbReference>
<sequence length="1092" mass="121214">MTHTPDPREDAAAVVPALHMLGVLGWDYLSPRDCLAARGSTRAVIMAPVLRDYLAAFRFDFKGARHPLPPEGVAQVIQTLAATGLSEGLQAAAKTIWRHLVHGVTVNLITGGQRHSVTVPLIDWVNARANRFHVTEEMVVDRAGGTGTYRPDLVCFVNGLPLAVIEAKRPVSLATLRPTVEEGISQNIRNQRGDGIPELYAFAQVVMAISGHDARYATTGTPAKFWSIWREEEVSEAEVSALKNTPMAAGFADAIFQDRPYATRRGFERMMSAPVLVTDQDRALVGLLRPDRLLDMARRFVFFDGKAGKIIARYQQVQGVKAILDQVRSRRPDGSREGGVIWHTTGSGKSNLMVILSRALLIDPDLAGCRVIVVTDRVDLERQLSGTFLSGGAFGSEIASKVDGERSRAQSGRDLALRIGQGEERIIFTLLQKFTSATKLPECKNTSDKLIVLVDEGHRSQGGENHERMRMALPNAAFIAFTGTPLLKEDKTRNKFGPILHAYTMARAVEDGAVTPLIYEERRPKLSIDEVAVDAWFEKHTADLSEAQKSDLKRKYATRGEVYKAERRIELIAEDIADHFSRNVAPDKLKAQLATDSKMSAIRYKAALDRTGKVTSAVVISAPDTREGHDDTDETRVPELQKWWTANVAADPEGYEKRILANFATRGEPEILIVVDRLLTGFDEPSNAVLYIDKNLKSHNLLQAIARVNRLHDAKKFGYLVDYRGILAELDVSIQDYQDLAAETESGFEAGDLVGTVTNVAMEYKRLPGLHDALWAIFKGVKNRSDTQQFRRVLMPQLTEDEAGLSHDENQKRREDFYAALTEFGMCLKLALSSRAFFEDGAFSEQQIRTYKKDLTFFTAIRQQARQDAQETVDFSKYEDQIRRLVDRQVNGQEIVDPEGVILLNDLGTRDDDPENWSDEKTRTEADLIKTRMRKTIEQDLGDDPYAQKVFSDLLKQAIAAADALFDHPHKQFTLLKDLEDQIAARKTPGVPDRFGDNRHAQAFFGAVLEISKSEDGPDLSEDALVAEAFAIDAAVEAAIRTHSLSPANIESEISKTLLTRFYRLLGGLDQAQALVATVIGIVRAGRAKTGT</sequence>
<dbReference type="KEGG" id="rbg:BG454_05215"/>
<dbReference type="OrthoDB" id="9758243at2"/>
<dbReference type="SUPFAM" id="SSF52540">
    <property type="entry name" value="P-loop containing nucleoside triphosphate hydrolases"/>
    <property type="match status" value="1"/>
</dbReference>
<evidence type="ECO:0000256" key="1">
    <source>
        <dbReference type="ARBA" id="ARBA00000851"/>
    </source>
</evidence>
<evidence type="ECO:0000256" key="6">
    <source>
        <dbReference type="ARBA" id="ARBA00022759"/>
    </source>
</evidence>
<evidence type="ECO:0000256" key="10">
    <source>
        <dbReference type="RuleBase" id="RU364115"/>
    </source>
</evidence>
<evidence type="ECO:0000256" key="2">
    <source>
        <dbReference type="ARBA" id="ARBA00008598"/>
    </source>
</evidence>
<evidence type="ECO:0000256" key="3">
    <source>
        <dbReference type="ARBA" id="ARBA00022722"/>
    </source>
</evidence>
<dbReference type="GO" id="GO:0009035">
    <property type="term" value="F:type I site-specific deoxyribonuclease activity"/>
    <property type="evidence" value="ECO:0007669"/>
    <property type="project" value="UniProtKB-EC"/>
</dbReference>
<evidence type="ECO:0000313" key="12">
    <source>
        <dbReference type="EMBL" id="ATX65299.1"/>
    </source>
</evidence>
<comment type="similarity">
    <text evidence="2 10">Belongs to the HsdR family.</text>
</comment>
<evidence type="ECO:0000313" key="13">
    <source>
        <dbReference type="Proteomes" id="UP000228948"/>
    </source>
</evidence>
<dbReference type="Gene3D" id="3.40.50.300">
    <property type="entry name" value="P-loop containing nucleotide triphosphate hydrolases"/>
    <property type="match status" value="2"/>
</dbReference>
<dbReference type="InterPro" id="IPR027417">
    <property type="entry name" value="P-loop_NTPase"/>
</dbReference>
<keyword evidence="5 10" id="KW-0680">Restriction system</keyword>
<dbReference type="InterPro" id="IPR051268">
    <property type="entry name" value="Type-I_R_enzyme_R_subunit"/>
</dbReference>
<dbReference type="REBASE" id="224646">
    <property type="entry name" value="Rba05IP"/>
</dbReference>
<dbReference type="GO" id="GO:0005524">
    <property type="term" value="F:ATP binding"/>
    <property type="evidence" value="ECO:0007669"/>
    <property type="project" value="UniProtKB-KW"/>
</dbReference>
<dbReference type="PROSITE" id="PS51192">
    <property type="entry name" value="HELICASE_ATP_BIND_1"/>
    <property type="match status" value="1"/>
</dbReference>
<dbReference type="SMART" id="SM00487">
    <property type="entry name" value="DEXDc"/>
    <property type="match status" value="1"/>
</dbReference>
<evidence type="ECO:0000259" key="11">
    <source>
        <dbReference type="PROSITE" id="PS51192"/>
    </source>
</evidence>
<keyword evidence="4 10" id="KW-0547">Nucleotide-binding</keyword>
<keyword evidence="7 10" id="KW-0378">Hydrolase</keyword>
<keyword evidence="6 12" id="KW-0255">Endonuclease</keyword>
<dbReference type="CDD" id="cd18800">
    <property type="entry name" value="SF2_C_EcoR124I-like"/>
    <property type="match status" value="1"/>
</dbReference>
<proteinExistence type="inferred from homology"/>
<accession>A0A2K8K788</accession>
<keyword evidence="8 10" id="KW-0067">ATP-binding</keyword>
<keyword evidence="13" id="KW-1185">Reference proteome</keyword>
<dbReference type="Pfam" id="PF04313">
    <property type="entry name" value="HSDR_N"/>
    <property type="match status" value="1"/>
</dbReference>
<comment type="catalytic activity">
    <reaction evidence="1 10">
        <text>Endonucleolytic cleavage of DNA to give random double-stranded fragments with terminal 5'-phosphates, ATP is simultaneously hydrolyzed.</text>
        <dbReference type="EC" id="3.1.21.3"/>
    </reaction>
</comment>
<evidence type="ECO:0000256" key="4">
    <source>
        <dbReference type="ARBA" id="ARBA00022741"/>
    </source>
</evidence>
<protein>
    <recommendedName>
        <fullName evidence="10">Type I restriction enzyme endonuclease subunit</fullName>
        <shortName evidence="10">R protein</shortName>
        <ecNumber evidence="10">3.1.21.3</ecNumber>
    </recommendedName>
</protein>
<dbReference type="RefSeq" id="WP_071479366.1">
    <property type="nucleotide sequence ID" value="NZ_CP024899.1"/>
</dbReference>
<dbReference type="Gene3D" id="3.90.1570.50">
    <property type="match status" value="1"/>
</dbReference>
<evidence type="ECO:0000256" key="7">
    <source>
        <dbReference type="ARBA" id="ARBA00022801"/>
    </source>
</evidence>
<comment type="function">
    <text evidence="10">Subunit R is required for both nuclease and ATPase activities, but not for modification.</text>
</comment>
<dbReference type="AlphaFoldDB" id="A0A2K8K788"/>
<dbReference type="STRING" id="441209.GCA_001870665_03782"/>
<dbReference type="PANTHER" id="PTHR30195">
    <property type="entry name" value="TYPE I SITE-SPECIFIC DEOXYRIBONUCLEASE PROTEIN SUBUNIT M AND R"/>
    <property type="match status" value="1"/>
</dbReference>
<dbReference type="Pfam" id="PF22679">
    <property type="entry name" value="T1R_D3-like"/>
    <property type="match status" value="1"/>
</dbReference>
<keyword evidence="3" id="KW-0540">Nuclease</keyword>
<keyword evidence="9 10" id="KW-0238">DNA-binding</keyword>
<dbReference type="EC" id="3.1.21.3" evidence="10"/>
<evidence type="ECO:0000256" key="9">
    <source>
        <dbReference type="ARBA" id="ARBA00023125"/>
    </source>
</evidence>
<organism evidence="12 13">
    <name type="scientific">Roseinatronobacter bogoriensis subsp. barguzinensis</name>
    <dbReference type="NCBI Taxonomy" id="441209"/>
    <lineage>
        <taxon>Bacteria</taxon>
        <taxon>Pseudomonadati</taxon>
        <taxon>Pseudomonadota</taxon>
        <taxon>Alphaproteobacteria</taxon>
        <taxon>Rhodobacterales</taxon>
        <taxon>Paracoccaceae</taxon>
        <taxon>Roseinatronobacter</taxon>
    </lineage>
</organism>
<dbReference type="InterPro" id="IPR014001">
    <property type="entry name" value="Helicase_ATP-bd"/>
</dbReference>
<name>A0A2K8K788_9RHOB</name>
<dbReference type="GO" id="GO:0009307">
    <property type="term" value="P:DNA restriction-modification system"/>
    <property type="evidence" value="ECO:0007669"/>
    <property type="project" value="UniProtKB-KW"/>
</dbReference>
<dbReference type="PANTHER" id="PTHR30195:SF15">
    <property type="entry name" value="TYPE I RESTRICTION ENZYME HINDI ENDONUCLEASE SUBUNIT"/>
    <property type="match status" value="1"/>
</dbReference>
<dbReference type="InterPro" id="IPR007409">
    <property type="entry name" value="Restrct_endonuc_type1_HsdR_N"/>
</dbReference>
<dbReference type="NCBIfam" id="TIGR00348">
    <property type="entry name" value="hsdR"/>
    <property type="match status" value="1"/>
</dbReference>
<gene>
    <name evidence="12" type="ORF">BG454_05215</name>
</gene>
<dbReference type="InterPro" id="IPR004473">
    <property type="entry name" value="Restrct_endonuc_typeI_HsdR"/>
</dbReference>
<evidence type="ECO:0000256" key="5">
    <source>
        <dbReference type="ARBA" id="ARBA00022747"/>
    </source>
</evidence>
<feature type="domain" description="Helicase ATP-binding" evidence="11">
    <location>
        <begin position="330"/>
        <end position="503"/>
    </location>
</feature>
<dbReference type="Pfam" id="PF18766">
    <property type="entry name" value="SWI2_SNF2"/>
    <property type="match status" value="1"/>
</dbReference>